<dbReference type="EMBL" id="DF238840">
    <property type="protein sequence ID" value="GAF26755.1"/>
    <property type="molecule type" value="Genomic_DNA"/>
</dbReference>
<reference evidence="1" key="1">
    <citation type="journal article" date="2014" name="Gene">
        <title>Genome-guided analysis of transformation efficiency and carbon dioxide assimilation by Moorella thermoacetica Y72.</title>
        <authorList>
            <person name="Tsukahara K."/>
            <person name="Kita A."/>
            <person name="Nakashimada Y."/>
            <person name="Hoshino T."/>
            <person name="Murakami K."/>
        </authorList>
    </citation>
    <scope>NUCLEOTIDE SEQUENCE [LARGE SCALE GENOMIC DNA]</scope>
    <source>
        <strain evidence="1">Y72</strain>
    </source>
</reference>
<gene>
    <name evidence="1" type="ORF">MTY_2095</name>
</gene>
<evidence type="ECO:0000313" key="1">
    <source>
        <dbReference type="EMBL" id="GAF26755.1"/>
    </source>
</evidence>
<accession>A0A0S6UG63</accession>
<sequence length="43" mass="5074">MAREVGIISGEKETMAIYREGRMSARTVPKKRKLRIRNEINQR</sequence>
<proteinExistence type="predicted"/>
<dbReference type="AlphaFoldDB" id="A0A0S6UG63"/>
<name>A0A0S6UG63_NEOTH</name>
<dbReference type="Proteomes" id="UP000063718">
    <property type="component" value="Unassembled WGS sequence"/>
</dbReference>
<protein>
    <submittedName>
        <fullName evidence="1">Uncharacterized protein</fullName>
    </submittedName>
</protein>
<organism evidence="1">
    <name type="scientific">Moorella thermoacetica Y72</name>
    <dbReference type="NCBI Taxonomy" id="1325331"/>
    <lineage>
        <taxon>Bacteria</taxon>
        <taxon>Bacillati</taxon>
        <taxon>Bacillota</taxon>
        <taxon>Clostridia</taxon>
        <taxon>Neomoorellales</taxon>
        <taxon>Neomoorellaceae</taxon>
        <taxon>Neomoorella</taxon>
    </lineage>
</organism>